<dbReference type="RefSeq" id="WP_122174086.1">
    <property type="nucleotide sequence ID" value="NZ_LR025745.1"/>
</dbReference>
<reference evidence="1 2" key="1">
    <citation type="submission" date="2017-11" db="EMBL/GenBank/DDBJ databases">
        <authorList>
            <person name="Seth-Smith MB H."/>
        </authorList>
    </citation>
    <scope>NUCLEOTIDE SEQUENCE [LARGE SCALE GENOMIC DNA]</scope>
    <source>
        <strain evidence="1">E</strain>
        <plasmid evidence="2">iv</plasmid>
    </source>
</reference>
<dbReference type="EMBL" id="LR025745">
    <property type="protein sequence ID" value="VBB17457.1"/>
    <property type="molecule type" value="Genomic_DNA"/>
</dbReference>
<keyword evidence="1" id="KW-0614">Plasmid</keyword>
<sequence>MKQHVFGLVVVLAAAAAVTGCQPRQGEEFVGRWKQLHPDERYGADLVIERGQDGFIVTSCRFDTKNQCDLTAASSRVPATLVSGMLQINMGIGAISISYDPKTQHVQFRRDENVRVEAK</sequence>
<proteinExistence type="predicted"/>
<gene>
    <name evidence="1" type="ORF">BSTAB16_7675</name>
</gene>
<organism evidence="1 2">
    <name type="scientific">Burkholderia stabilis</name>
    <dbReference type="NCBI Taxonomy" id="95485"/>
    <lineage>
        <taxon>Bacteria</taxon>
        <taxon>Pseudomonadati</taxon>
        <taxon>Pseudomonadota</taxon>
        <taxon>Betaproteobacteria</taxon>
        <taxon>Burkholderiales</taxon>
        <taxon>Burkholderiaceae</taxon>
        <taxon>Burkholderia</taxon>
        <taxon>Burkholderia cepacia complex</taxon>
    </lineage>
</organism>
<evidence type="ECO:0000313" key="2">
    <source>
        <dbReference type="Proteomes" id="UP000268684"/>
    </source>
</evidence>
<accession>A0AAJ5NM43</accession>
<dbReference type="AlphaFoldDB" id="A0AAJ5NM43"/>
<protein>
    <recommendedName>
        <fullName evidence="3">Lipoprotein</fullName>
    </recommendedName>
</protein>
<dbReference type="Proteomes" id="UP000268684">
    <property type="component" value="Plasmid IV"/>
</dbReference>
<dbReference type="GeneID" id="39468087"/>
<keyword evidence="2" id="KW-1185">Reference proteome</keyword>
<dbReference type="PROSITE" id="PS51257">
    <property type="entry name" value="PROKAR_LIPOPROTEIN"/>
    <property type="match status" value="1"/>
</dbReference>
<evidence type="ECO:0000313" key="1">
    <source>
        <dbReference type="EMBL" id="VBB17457.1"/>
    </source>
</evidence>
<name>A0AAJ5NM43_9BURK</name>
<evidence type="ECO:0008006" key="3">
    <source>
        <dbReference type="Google" id="ProtNLM"/>
    </source>
</evidence>
<geneLocation type="plasmid" evidence="2">
    <name>iv</name>
</geneLocation>